<proteinExistence type="predicted"/>
<name>A0AAN6RW01_9PEZI</name>
<evidence type="ECO:0000256" key="1">
    <source>
        <dbReference type="SAM" id="Coils"/>
    </source>
</evidence>
<keyword evidence="4" id="KW-1185">Reference proteome</keyword>
<evidence type="ECO:0000313" key="4">
    <source>
        <dbReference type="Proteomes" id="UP001303889"/>
    </source>
</evidence>
<comment type="caution">
    <text evidence="3">The sequence shown here is derived from an EMBL/GenBank/DDBJ whole genome shotgun (WGS) entry which is preliminary data.</text>
</comment>
<dbReference type="Proteomes" id="UP001303889">
    <property type="component" value="Unassembled WGS sequence"/>
</dbReference>
<reference evidence="3" key="2">
    <citation type="submission" date="2023-05" db="EMBL/GenBank/DDBJ databases">
        <authorList>
            <consortium name="Lawrence Berkeley National Laboratory"/>
            <person name="Steindorff A."/>
            <person name="Hensen N."/>
            <person name="Bonometti L."/>
            <person name="Westerberg I."/>
            <person name="Brannstrom I.O."/>
            <person name="Guillou S."/>
            <person name="Cros-Aarteil S."/>
            <person name="Calhoun S."/>
            <person name="Haridas S."/>
            <person name="Kuo A."/>
            <person name="Mondo S."/>
            <person name="Pangilinan J."/>
            <person name="Riley R."/>
            <person name="Labutti K."/>
            <person name="Andreopoulos B."/>
            <person name="Lipzen A."/>
            <person name="Chen C."/>
            <person name="Yanf M."/>
            <person name="Daum C."/>
            <person name="Ng V."/>
            <person name="Clum A."/>
            <person name="Ohm R."/>
            <person name="Martin F."/>
            <person name="Silar P."/>
            <person name="Natvig D."/>
            <person name="Lalanne C."/>
            <person name="Gautier V."/>
            <person name="Ament-Velasquez S.L."/>
            <person name="Kruys A."/>
            <person name="Hutchinson M.I."/>
            <person name="Powell A.J."/>
            <person name="Barry K."/>
            <person name="Miller A.N."/>
            <person name="Grigoriev I.V."/>
            <person name="Debuchy R."/>
            <person name="Gladieux P."/>
            <person name="Thoren M.H."/>
            <person name="Johannesson H."/>
        </authorList>
    </citation>
    <scope>NUCLEOTIDE SEQUENCE</scope>
    <source>
        <strain evidence="3">CBS 103.79</strain>
    </source>
</reference>
<accession>A0AAN6RW01</accession>
<dbReference type="EMBL" id="MU855393">
    <property type="protein sequence ID" value="KAK3904533.1"/>
    <property type="molecule type" value="Genomic_DNA"/>
</dbReference>
<protein>
    <submittedName>
        <fullName evidence="3">Uncharacterized protein</fullName>
    </submittedName>
</protein>
<sequence length="471" mass="51514">MRRFLNALSQELSSAGLRGYGADGFAGQLPQAQVPQATEPCPRQQPQAGHQDWIGLNDARFAAFNVCPTCYHSLVRPTPYAGAFITKGGAIAPPPNVPVRCDMSRFWVRIAGTVLLTMNQGGRHDITLLARVAGIRAQDGECPNAQLTSARQPLATSQRTWYTIQDPQIGAQPLQGWTVCAACLISIQTCCPAIATSFAPLHPPGPRDSTCAFVPSDAYDDMRSGEMLQQVGGCAVTSGLLGRPDVSQLVSWLRENPPRPRGGLSGSSPAPSGLCPRNSPSTTLRCHTMRRLFNFTVCEQCFADVIQPDLARGVELARKFDMAPNAMPSDFTCQLYSDRMRRVWSEAVSTGDFEHLRQKVGERRAKEREVQMTTARLEQQAAVLRIQARTQEHLAINAMSVEANQASNNILVSGIGGGRRVDAWHVEVPSGVPDFSQTTQLNNQAAMLKLQAAQAEGEARMAQEEWRQYWE</sequence>
<keyword evidence="1" id="KW-0175">Coiled coil</keyword>
<evidence type="ECO:0000313" key="3">
    <source>
        <dbReference type="EMBL" id="KAK3904533.1"/>
    </source>
</evidence>
<gene>
    <name evidence="3" type="ORF">C8A05DRAFT_13589</name>
</gene>
<feature type="region of interest" description="Disordered" evidence="2">
    <location>
        <begin position="253"/>
        <end position="277"/>
    </location>
</feature>
<feature type="coiled-coil region" evidence="1">
    <location>
        <begin position="438"/>
        <end position="465"/>
    </location>
</feature>
<reference evidence="3" key="1">
    <citation type="journal article" date="2023" name="Mol. Phylogenet. Evol.">
        <title>Genome-scale phylogeny and comparative genomics of the fungal order Sordariales.</title>
        <authorList>
            <person name="Hensen N."/>
            <person name="Bonometti L."/>
            <person name="Westerberg I."/>
            <person name="Brannstrom I.O."/>
            <person name="Guillou S."/>
            <person name="Cros-Aarteil S."/>
            <person name="Calhoun S."/>
            <person name="Haridas S."/>
            <person name="Kuo A."/>
            <person name="Mondo S."/>
            <person name="Pangilinan J."/>
            <person name="Riley R."/>
            <person name="LaButti K."/>
            <person name="Andreopoulos B."/>
            <person name="Lipzen A."/>
            <person name="Chen C."/>
            <person name="Yan M."/>
            <person name="Daum C."/>
            <person name="Ng V."/>
            <person name="Clum A."/>
            <person name="Steindorff A."/>
            <person name="Ohm R.A."/>
            <person name="Martin F."/>
            <person name="Silar P."/>
            <person name="Natvig D.O."/>
            <person name="Lalanne C."/>
            <person name="Gautier V."/>
            <person name="Ament-Velasquez S.L."/>
            <person name="Kruys A."/>
            <person name="Hutchinson M.I."/>
            <person name="Powell A.J."/>
            <person name="Barry K."/>
            <person name="Miller A.N."/>
            <person name="Grigoriev I.V."/>
            <person name="Debuchy R."/>
            <person name="Gladieux P."/>
            <person name="Hiltunen Thoren M."/>
            <person name="Johannesson H."/>
        </authorList>
    </citation>
    <scope>NUCLEOTIDE SEQUENCE</scope>
    <source>
        <strain evidence="3">CBS 103.79</strain>
    </source>
</reference>
<evidence type="ECO:0000256" key="2">
    <source>
        <dbReference type="SAM" id="MobiDB-lite"/>
    </source>
</evidence>
<dbReference type="AlphaFoldDB" id="A0AAN6RW01"/>
<organism evidence="3 4">
    <name type="scientific">Staphylotrichum tortipilum</name>
    <dbReference type="NCBI Taxonomy" id="2831512"/>
    <lineage>
        <taxon>Eukaryota</taxon>
        <taxon>Fungi</taxon>
        <taxon>Dikarya</taxon>
        <taxon>Ascomycota</taxon>
        <taxon>Pezizomycotina</taxon>
        <taxon>Sordariomycetes</taxon>
        <taxon>Sordariomycetidae</taxon>
        <taxon>Sordariales</taxon>
        <taxon>Chaetomiaceae</taxon>
        <taxon>Staphylotrichum</taxon>
    </lineage>
</organism>